<evidence type="ECO:0000259" key="7">
    <source>
        <dbReference type="PROSITE" id="PS50011"/>
    </source>
</evidence>
<gene>
    <name evidence="8" type="ORF">Rhe02_75060</name>
</gene>
<evidence type="ECO:0000256" key="2">
    <source>
        <dbReference type="ARBA" id="ARBA00022741"/>
    </source>
</evidence>
<protein>
    <recommendedName>
        <fullName evidence="7">Protein kinase domain-containing protein</fullName>
    </recommendedName>
</protein>
<keyword evidence="2 5" id="KW-0547">Nucleotide-binding</keyword>
<evidence type="ECO:0000313" key="9">
    <source>
        <dbReference type="Proteomes" id="UP000612899"/>
    </source>
</evidence>
<dbReference type="SMART" id="SM00220">
    <property type="entry name" value="S_TKc"/>
    <property type="match status" value="1"/>
</dbReference>
<dbReference type="InterPro" id="IPR008271">
    <property type="entry name" value="Ser/Thr_kinase_AS"/>
</dbReference>
<evidence type="ECO:0000256" key="6">
    <source>
        <dbReference type="SAM" id="MobiDB-lite"/>
    </source>
</evidence>
<dbReference type="PROSITE" id="PS50011">
    <property type="entry name" value="PROTEIN_KINASE_DOM"/>
    <property type="match status" value="1"/>
</dbReference>
<feature type="region of interest" description="Disordered" evidence="6">
    <location>
        <begin position="357"/>
        <end position="379"/>
    </location>
</feature>
<keyword evidence="3" id="KW-0418">Kinase</keyword>
<feature type="binding site" evidence="5">
    <location>
        <position position="43"/>
    </location>
    <ligand>
        <name>ATP</name>
        <dbReference type="ChEBI" id="CHEBI:30616"/>
    </ligand>
</feature>
<dbReference type="AlphaFoldDB" id="A0A8J3QGY2"/>
<dbReference type="GO" id="GO:0004674">
    <property type="term" value="F:protein serine/threonine kinase activity"/>
    <property type="evidence" value="ECO:0007669"/>
    <property type="project" value="TreeGrafter"/>
</dbReference>
<evidence type="ECO:0000256" key="4">
    <source>
        <dbReference type="ARBA" id="ARBA00022840"/>
    </source>
</evidence>
<keyword evidence="4 5" id="KW-0067">ATP-binding</keyword>
<name>A0A8J3QGY2_9ACTN</name>
<dbReference type="EMBL" id="BONY01000068">
    <property type="protein sequence ID" value="GIH09439.1"/>
    <property type="molecule type" value="Genomic_DNA"/>
</dbReference>
<dbReference type="Gene3D" id="1.10.510.10">
    <property type="entry name" value="Transferase(Phosphotransferase) domain 1"/>
    <property type="match status" value="1"/>
</dbReference>
<keyword evidence="1" id="KW-0808">Transferase</keyword>
<sequence>MTAPGGEPPIIGGFAHMRYLGSGGFGEVHQYVREASGASVAIKVLRVDRLTGGGIEDVMREAQALGRPSDRGAHPNIVAVQEVGLTEKSRRPFLVMEYCPGGSWAQHIEKAGLVDPWAVLNVGIQIAGALYTLHQRGIVHRDVKPGNILFGRQAVPKLADLGIATLTRDEVNRGSAWLSRDYAAAEVVVSRVSNELSDLFSLAATLYHALAGRSWVRLPKGDNSPEAIDERIIAGRVPEIAGNDIPDRLKRLIIGAMHPDARTRAGNVGLANPNGDRRVEALKLFAFRLRDIQEEQNYTTLTRVPIDDLDDWTEPAEPAVAPILPPEPNSIWAPPVSDPAEATFDSDLIGGWDLPKGDTEHAGPIGRSAVRQRDPEATRTEETSLVVQIRNRRPRNKKVWLAIAGAAAVVAAVVGINVLVKPVDGSPGGGQSQRPQGEDAIPDRMALPVPVVTGKRDSEGTVTFQWTYANQETGDKFNVQRSGQEKSELADRPQWTLAGAAPGVEVCLRVSLIRQNLVGSPSVQVCA</sequence>
<evidence type="ECO:0000313" key="8">
    <source>
        <dbReference type="EMBL" id="GIH09439.1"/>
    </source>
</evidence>
<dbReference type="PANTHER" id="PTHR43289:SF33">
    <property type="entry name" value="SERINE_THREONINE KINASE 31"/>
    <property type="match status" value="1"/>
</dbReference>
<dbReference type="InterPro" id="IPR000719">
    <property type="entry name" value="Prot_kinase_dom"/>
</dbReference>
<reference evidence="8" key="1">
    <citation type="submission" date="2021-01" db="EMBL/GenBank/DDBJ databases">
        <title>Whole genome shotgun sequence of Rhizocola hellebori NBRC 109834.</title>
        <authorList>
            <person name="Komaki H."/>
            <person name="Tamura T."/>
        </authorList>
    </citation>
    <scope>NUCLEOTIDE SEQUENCE</scope>
    <source>
        <strain evidence="8">NBRC 109834</strain>
    </source>
</reference>
<keyword evidence="9" id="KW-1185">Reference proteome</keyword>
<dbReference type="Pfam" id="PF00069">
    <property type="entry name" value="Pkinase"/>
    <property type="match status" value="1"/>
</dbReference>
<evidence type="ECO:0000256" key="3">
    <source>
        <dbReference type="ARBA" id="ARBA00022777"/>
    </source>
</evidence>
<accession>A0A8J3QGY2</accession>
<organism evidence="8 9">
    <name type="scientific">Rhizocola hellebori</name>
    <dbReference type="NCBI Taxonomy" id="1392758"/>
    <lineage>
        <taxon>Bacteria</taxon>
        <taxon>Bacillati</taxon>
        <taxon>Actinomycetota</taxon>
        <taxon>Actinomycetes</taxon>
        <taxon>Micromonosporales</taxon>
        <taxon>Micromonosporaceae</taxon>
        <taxon>Rhizocola</taxon>
    </lineage>
</organism>
<evidence type="ECO:0000256" key="1">
    <source>
        <dbReference type="ARBA" id="ARBA00022679"/>
    </source>
</evidence>
<dbReference type="InterPro" id="IPR011009">
    <property type="entry name" value="Kinase-like_dom_sf"/>
</dbReference>
<dbReference type="CDD" id="cd14014">
    <property type="entry name" value="STKc_PknB_like"/>
    <property type="match status" value="1"/>
</dbReference>
<dbReference type="SUPFAM" id="SSF56112">
    <property type="entry name" value="Protein kinase-like (PK-like)"/>
    <property type="match status" value="1"/>
</dbReference>
<dbReference type="InterPro" id="IPR017441">
    <property type="entry name" value="Protein_kinase_ATP_BS"/>
</dbReference>
<dbReference type="PROSITE" id="PS00107">
    <property type="entry name" value="PROTEIN_KINASE_ATP"/>
    <property type="match status" value="1"/>
</dbReference>
<dbReference type="PANTHER" id="PTHR43289">
    <property type="entry name" value="MITOGEN-ACTIVATED PROTEIN KINASE KINASE KINASE 20-RELATED"/>
    <property type="match status" value="1"/>
</dbReference>
<proteinExistence type="predicted"/>
<feature type="domain" description="Protein kinase" evidence="7">
    <location>
        <begin position="14"/>
        <end position="279"/>
    </location>
</feature>
<evidence type="ECO:0000256" key="5">
    <source>
        <dbReference type="PROSITE-ProRule" id="PRU10141"/>
    </source>
</evidence>
<dbReference type="PROSITE" id="PS00108">
    <property type="entry name" value="PROTEIN_KINASE_ST"/>
    <property type="match status" value="1"/>
</dbReference>
<dbReference type="GO" id="GO:0005524">
    <property type="term" value="F:ATP binding"/>
    <property type="evidence" value="ECO:0007669"/>
    <property type="project" value="UniProtKB-UniRule"/>
</dbReference>
<dbReference type="Proteomes" id="UP000612899">
    <property type="component" value="Unassembled WGS sequence"/>
</dbReference>
<comment type="caution">
    <text evidence="8">The sequence shown here is derived from an EMBL/GenBank/DDBJ whole genome shotgun (WGS) entry which is preliminary data.</text>
</comment>
<dbReference type="RefSeq" id="WP_203913176.1">
    <property type="nucleotide sequence ID" value="NZ_BONY01000068.1"/>
</dbReference>